<comment type="caution">
    <text evidence="7">The sequence shown here is derived from an EMBL/GenBank/DDBJ whole genome shotgun (WGS) entry which is preliminary data.</text>
</comment>
<dbReference type="AlphaFoldDB" id="A0A4R4EGJ8"/>
<dbReference type="Gene3D" id="3.30.70.360">
    <property type="match status" value="1"/>
</dbReference>
<keyword evidence="8" id="KW-1185">Reference proteome</keyword>
<dbReference type="InterPro" id="IPR002933">
    <property type="entry name" value="Peptidase_M20"/>
</dbReference>
<dbReference type="InterPro" id="IPR036264">
    <property type="entry name" value="Bact_exopeptidase_dim_dom"/>
</dbReference>
<proteinExistence type="predicted"/>
<evidence type="ECO:0000256" key="1">
    <source>
        <dbReference type="ARBA" id="ARBA00001947"/>
    </source>
</evidence>
<dbReference type="GO" id="GO:0046872">
    <property type="term" value="F:metal ion binding"/>
    <property type="evidence" value="ECO:0007669"/>
    <property type="project" value="UniProtKB-KW"/>
</dbReference>
<keyword evidence="4" id="KW-0862">Zinc</keyword>
<dbReference type="SUPFAM" id="SSF53187">
    <property type="entry name" value="Zn-dependent exopeptidases"/>
    <property type="match status" value="1"/>
</dbReference>
<keyword evidence="2" id="KW-0479">Metal-binding</keyword>
<dbReference type="SUPFAM" id="SSF55031">
    <property type="entry name" value="Bacterial exopeptidase dimerisation domain"/>
    <property type="match status" value="1"/>
</dbReference>
<evidence type="ECO:0000259" key="6">
    <source>
        <dbReference type="Pfam" id="PF07687"/>
    </source>
</evidence>
<evidence type="ECO:0000313" key="8">
    <source>
        <dbReference type="Proteomes" id="UP000295418"/>
    </source>
</evidence>
<dbReference type="RefSeq" id="WP_132418368.1">
    <property type="nucleotide sequence ID" value="NZ_SKFG01000010.1"/>
</dbReference>
<dbReference type="PANTHER" id="PTHR43808">
    <property type="entry name" value="ACETYLORNITHINE DEACETYLASE"/>
    <property type="match status" value="1"/>
</dbReference>
<dbReference type="Pfam" id="PF01546">
    <property type="entry name" value="Peptidase_M20"/>
    <property type="match status" value="1"/>
</dbReference>
<dbReference type="InterPro" id="IPR050072">
    <property type="entry name" value="Peptidase_M20A"/>
</dbReference>
<evidence type="ECO:0000256" key="2">
    <source>
        <dbReference type="ARBA" id="ARBA00022723"/>
    </source>
</evidence>
<dbReference type="OrthoDB" id="9783294at2"/>
<evidence type="ECO:0000313" key="7">
    <source>
        <dbReference type="EMBL" id="TCZ77268.1"/>
    </source>
</evidence>
<feature type="active site" evidence="5">
    <location>
        <position position="86"/>
    </location>
</feature>
<accession>A0A4R4EGJ8</accession>
<evidence type="ECO:0000256" key="3">
    <source>
        <dbReference type="ARBA" id="ARBA00022801"/>
    </source>
</evidence>
<sequence>MNLVTQIQNYMTDLLIYLEESVNMDSPSTDKALNDRMIDWYAALFLKLTNGRVERVSNEEFGDRLVCSVGPEQGANKRILILGHCDTVWPVGEAVRRPFAIEGNHAYGPGVYDMKAGLLQAMYAIKALMDLGRMPQDTEIVLLINSDEEIGSRTSRAHIEQEAMKSDAVLVLEPPMEPTGALKTWRKGSGSFKLKVEGRSAHAGVNPELGVSAIKELAEQIGQLYELEDLSLGTTLNVGIVQGGIAYNVVAAEAEAIIDVRVATMEEAARIERAMLEKKNNHPEAVVTVTGGIRRPPMERTSKIETLYKLAEQVASEELPELILQEAGTGGVSDGNFTAACGIPTLDGLGASGDFAHSPKEYVRIDQIPQRTALLAGLIERI</sequence>
<dbReference type="Proteomes" id="UP000295418">
    <property type="component" value="Unassembled WGS sequence"/>
</dbReference>
<dbReference type="InterPro" id="IPR011650">
    <property type="entry name" value="Peptidase_M20_dimer"/>
</dbReference>
<dbReference type="InterPro" id="IPR017150">
    <property type="entry name" value="Pept_M20_glutamate_carboxypep"/>
</dbReference>
<dbReference type="Gene3D" id="3.40.630.10">
    <property type="entry name" value="Zn peptidases"/>
    <property type="match status" value="1"/>
</dbReference>
<protein>
    <submittedName>
        <fullName evidence="7">M20 family peptidase</fullName>
    </submittedName>
</protein>
<dbReference type="PANTHER" id="PTHR43808:SF9">
    <property type="entry name" value="BLL0789 PROTEIN"/>
    <property type="match status" value="1"/>
</dbReference>
<evidence type="ECO:0000256" key="5">
    <source>
        <dbReference type="PIRSR" id="PIRSR037238-1"/>
    </source>
</evidence>
<keyword evidence="3" id="KW-0378">Hydrolase</keyword>
<organism evidence="7 8">
    <name type="scientific">Paenibacillus albiflavus</name>
    <dbReference type="NCBI Taxonomy" id="2545760"/>
    <lineage>
        <taxon>Bacteria</taxon>
        <taxon>Bacillati</taxon>
        <taxon>Bacillota</taxon>
        <taxon>Bacilli</taxon>
        <taxon>Bacillales</taxon>
        <taxon>Paenibacillaceae</taxon>
        <taxon>Paenibacillus</taxon>
    </lineage>
</organism>
<dbReference type="PIRSF" id="PIRSF037238">
    <property type="entry name" value="Carboxypeptidase_G2"/>
    <property type="match status" value="1"/>
</dbReference>
<name>A0A4R4EGJ8_9BACL</name>
<feature type="active site" description="Proton acceptor" evidence="5">
    <location>
        <position position="148"/>
    </location>
</feature>
<gene>
    <name evidence="7" type="ORF">E0485_12025</name>
</gene>
<feature type="domain" description="Peptidase M20 dimerisation" evidence="6">
    <location>
        <begin position="186"/>
        <end position="282"/>
    </location>
</feature>
<dbReference type="PROSITE" id="PS00758">
    <property type="entry name" value="ARGE_DAPE_CPG2_1"/>
    <property type="match status" value="1"/>
</dbReference>
<dbReference type="EMBL" id="SKFG01000010">
    <property type="protein sequence ID" value="TCZ77268.1"/>
    <property type="molecule type" value="Genomic_DNA"/>
</dbReference>
<dbReference type="CDD" id="cd03885">
    <property type="entry name" value="M20_CPDG2"/>
    <property type="match status" value="1"/>
</dbReference>
<dbReference type="GO" id="GO:0016787">
    <property type="term" value="F:hydrolase activity"/>
    <property type="evidence" value="ECO:0007669"/>
    <property type="project" value="UniProtKB-KW"/>
</dbReference>
<reference evidence="7 8" key="1">
    <citation type="submission" date="2019-03" db="EMBL/GenBank/DDBJ databases">
        <authorList>
            <person name="Kim M.K.M."/>
        </authorList>
    </citation>
    <scope>NUCLEOTIDE SEQUENCE [LARGE SCALE GENOMIC DNA]</scope>
    <source>
        <strain evidence="7 8">18JY21-1</strain>
    </source>
</reference>
<dbReference type="Pfam" id="PF07687">
    <property type="entry name" value="M20_dimer"/>
    <property type="match status" value="1"/>
</dbReference>
<evidence type="ECO:0000256" key="4">
    <source>
        <dbReference type="ARBA" id="ARBA00022833"/>
    </source>
</evidence>
<dbReference type="InterPro" id="IPR001261">
    <property type="entry name" value="ArgE/DapE_CS"/>
</dbReference>
<comment type="cofactor">
    <cofactor evidence="1">
        <name>Zn(2+)</name>
        <dbReference type="ChEBI" id="CHEBI:29105"/>
    </cofactor>
</comment>